<dbReference type="RefSeq" id="WP_072888747.1">
    <property type="nucleotide sequence ID" value="NZ_FRAE01000030.1"/>
</dbReference>
<accession>A0A1M6PBJ5</accession>
<gene>
    <name evidence="1" type="ORF">SAMN02744037_01507</name>
</gene>
<dbReference type="STRING" id="1123349.SAMN02744037_01507"/>
<evidence type="ECO:0000313" key="1">
    <source>
        <dbReference type="EMBL" id="SHK05313.1"/>
    </source>
</evidence>
<dbReference type="SUPFAM" id="SSF48452">
    <property type="entry name" value="TPR-like"/>
    <property type="match status" value="1"/>
</dbReference>
<evidence type="ECO:0008006" key="3">
    <source>
        <dbReference type="Google" id="ProtNLM"/>
    </source>
</evidence>
<name>A0A1M6PBJ5_9FIRM</name>
<proteinExistence type="predicted"/>
<organism evidence="1 2">
    <name type="scientific">Tepidibacter formicigenes DSM 15518</name>
    <dbReference type="NCBI Taxonomy" id="1123349"/>
    <lineage>
        <taxon>Bacteria</taxon>
        <taxon>Bacillati</taxon>
        <taxon>Bacillota</taxon>
        <taxon>Clostridia</taxon>
        <taxon>Peptostreptococcales</taxon>
        <taxon>Peptostreptococcaceae</taxon>
        <taxon>Tepidibacter</taxon>
    </lineage>
</organism>
<dbReference type="EMBL" id="FRAE01000030">
    <property type="protein sequence ID" value="SHK05313.1"/>
    <property type="molecule type" value="Genomic_DNA"/>
</dbReference>
<dbReference type="Proteomes" id="UP000242497">
    <property type="component" value="Unassembled WGS sequence"/>
</dbReference>
<evidence type="ECO:0000313" key="2">
    <source>
        <dbReference type="Proteomes" id="UP000242497"/>
    </source>
</evidence>
<dbReference type="InterPro" id="IPR011990">
    <property type="entry name" value="TPR-like_helical_dom_sf"/>
</dbReference>
<sequence>MSNNKYMINNYRNIANNFYEEGQILKALKFYDKAYKCEGGNKDIDLLLDILFEYAKKNEELESLRNLKAYKAMFEN</sequence>
<dbReference type="OrthoDB" id="1737781at2"/>
<dbReference type="AlphaFoldDB" id="A0A1M6PBJ5"/>
<keyword evidence="2" id="KW-1185">Reference proteome</keyword>
<reference evidence="2" key="1">
    <citation type="submission" date="2016-11" db="EMBL/GenBank/DDBJ databases">
        <authorList>
            <person name="Varghese N."/>
            <person name="Submissions S."/>
        </authorList>
    </citation>
    <scope>NUCLEOTIDE SEQUENCE [LARGE SCALE GENOMIC DNA]</scope>
    <source>
        <strain evidence="2">DSM 15518</strain>
    </source>
</reference>
<protein>
    <recommendedName>
        <fullName evidence="3">Tetratricopeptide repeat-containing protein</fullName>
    </recommendedName>
</protein>